<keyword evidence="3 5" id="KW-0175">Coiled coil</keyword>
<dbReference type="EMBL" id="JAHESC010000010">
    <property type="protein sequence ID" value="MBT1686661.1"/>
    <property type="molecule type" value="Genomic_DNA"/>
</dbReference>
<comment type="function">
    <text evidence="1">Involved in DNA recombination.</text>
</comment>
<evidence type="ECO:0000256" key="4">
    <source>
        <dbReference type="ARBA" id="ARBA00023172"/>
    </source>
</evidence>
<evidence type="ECO:0000313" key="7">
    <source>
        <dbReference type="Proteomes" id="UP001319180"/>
    </source>
</evidence>
<keyword evidence="4" id="KW-0233">DNA recombination</keyword>
<keyword evidence="7" id="KW-1185">Reference proteome</keyword>
<dbReference type="PANTHER" id="PTHR30563:SF0">
    <property type="entry name" value="DNA RECOMBINATION PROTEIN RMUC"/>
    <property type="match status" value="1"/>
</dbReference>
<name>A0AAP2GGZ4_9BACT</name>
<dbReference type="PANTHER" id="PTHR30563">
    <property type="entry name" value="DNA RECOMBINATION PROTEIN RMUC"/>
    <property type="match status" value="1"/>
</dbReference>
<organism evidence="6 7">
    <name type="scientific">Dawidia soli</name>
    <dbReference type="NCBI Taxonomy" id="2782352"/>
    <lineage>
        <taxon>Bacteria</taxon>
        <taxon>Pseudomonadati</taxon>
        <taxon>Bacteroidota</taxon>
        <taxon>Cytophagia</taxon>
        <taxon>Cytophagales</taxon>
        <taxon>Chryseotaleaceae</taxon>
        <taxon>Dawidia</taxon>
    </lineage>
</organism>
<reference evidence="6 7" key="1">
    <citation type="submission" date="2021-05" db="EMBL/GenBank/DDBJ databases">
        <title>A Polyphasic approach of four new species of the genus Ohtaekwangia: Ohtaekwangia histidinii sp. nov., Ohtaekwangia cretensis sp. nov., Ohtaekwangia indiensis sp. nov., Ohtaekwangia reichenbachii sp. nov. from diverse environment.</title>
        <authorList>
            <person name="Octaviana S."/>
        </authorList>
    </citation>
    <scope>NUCLEOTIDE SEQUENCE [LARGE SCALE GENOMIC DNA]</scope>
    <source>
        <strain evidence="6 7">PWU37</strain>
    </source>
</reference>
<evidence type="ECO:0000256" key="3">
    <source>
        <dbReference type="ARBA" id="ARBA00023054"/>
    </source>
</evidence>
<evidence type="ECO:0000313" key="6">
    <source>
        <dbReference type="EMBL" id="MBT1686661.1"/>
    </source>
</evidence>
<dbReference type="Proteomes" id="UP001319180">
    <property type="component" value="Unassembled WGS sequence"/>
</dbReference>
<evidence type="ECO:0000256" key="2">
    <source>
        <dbReference type="ARBA" id="ARBA00009840"/>
    </source>
</evidence>
<dbReference type="GO" id="GO:0006310">
    <property type="term" value="P:DNA recombination"/>
    <property type="evidence" value="ECO:0007669"/>
    <property type="project" value="UniProtKB-KW"/>
</dbReference>
<protein>
    <submittedName>
        <fullName evidence="6">DNA recombination protein RmuC</fullName>
    </submittedName>
</protein>
<dbReference type="AlphaFoldDB" id="A0AAP2GGZ4"/>
<dbReference type="InterPro" id="IPR003798">
    <property type="entry name" value="DNA_recombination_RmuC"/>
</dbReference>
<evidence type="ECO:0000256" key="1">
    <source>
        <dbReference type="ARBA" id="ARBA00003416"/>
    </source>
</evidence>
<dbReference type="Pfam" id="PF02646">
    <property type="entry name" value="RmuC"/>
    <property type="match status" value="1"/>
</dbReference>
<comment type="similarity">
    <text evidence="2">Belongs to the RmuC family.</text>
</comment>
<gene>
    <name evidence="6" type="primary">rmuC</name>
    <name evidence="6" type="ORF">KK078_08845</name>
</gene>
<feature type="coiled-coil region" evidence="5">
    <location>
        <begin position="148"/>
        <end position="182"/>
    </location>
</feature>
<dbReference type="RefSeq" id="WP_254089898.1">
    <property type="nucleotide sequence ID" value="NZ_JAHESC010000010.1"/>
</dbReference>
<evidence type="ECO:0000256" key="5">
    <source>
        <dbReference type="SAM" id="Coils"/>
    </source>
</evidence>
<proteinExistence type="inferred from homology"/>
<comment type="caution">
    <text evidence="6">The sequence shown here is derived from an EMBL/GenBank/DDBJ whole genome shotgun (WGS) entry which is preliminary data.</text>
</comment>
<accession>A0AAP2GGZ4</accession>
<sequence>MEIVLLITGLIIGAVAAWFIAKFKFTAENQSSSGTLLAEQERGKVLQSQAQVLKVELDAERARLLDMNQKLAAAQADYRNLQERLQEQRKEMEALNEKFAIQFKNLANDIFEEKSKKFTEQNRTNLFDILKPLGEKITDFEKRVEDTHKDTITRNAALREQLENLQKLNVQMTREAENLTRALRGDAKTQGAWGEFILESILEKSGLEKDREYFIQESFTTAEGRLRPDVIIRLPEKRHVIIDSKVSLTAYTNFVNAATDEEKVAALKSHLISIRQHMKLLGDKNYQKNITGDSSLDFVIMFIPVEPAYILAIQSEQLLYEEALERRIVFVSPTLLIPSLQLIKNTWKQEYQTRNVIEIASKAGDLYDKFVGFSEDMITMGRHLETSKKFYEESMKKLSVGSGNLVRRVEDLKKLGVKASKTIDANLLKRSEDQPDMFER</sequence>
<feature type="coiled-coil region" evidence="5">
    <location>
        <begin position="50"/>
        <end position="105"/>
    </location>
</feature>